<organism evidence="10 11">
    <name type="scientific">Morella rubra</name>
    <name type="common">Chinese bayberry</name>
    <dbReference type="NCBI Taxonomy" id="262757"/>
    <lineage>
        <taxon>Eukaryota</taxon>
        <taxon>Viridiplantae</taxon>
        <taxon>Streptophyta</taxon>
        <taxon>Embryophyta</taxon>
        <taxon>Tracheophyta</taxon>
        <taxon>Spermatophyta</taxon>
        <taxon>Magnoliopsida</taxon>
        <taxon>eudicotyledons</taxon>
        <taxon>Gunneridae</taxon>
        <taxon>Pentapetalae</taxon>
        <taxon>rosids</taxon>
        <taxon>fabids</taxon>
        <taxon>Fagales</taxon>
        <taxon>Myricaceae</taxon>
        <taxon>Morella</taxon>
    </lineage>
</organism>
<feature type="domain" description="RRM" evidence="8">
    <location>
        <begin position="191"/>
        <end position="295"/>
    </location>
</feature>
<dbReference type="SMART" id="SM00715">
    <property type="entry name" value="LA"/>
    <property type="match status" value="1"/>
</dbReference>
<keyword evidence="5" id="KW-0539">Nucleus</keyword>
<gene>
    <name evidence="10" type="ORF">CJ030_MR7G011456</name>
</gene>
<keyword evidence="2 6" id="KW-0694">RNA-binding</keyword>
<dbReference type="SUPFAM" id="SSF46785">
    <property type="entry name" value="Winged helix' DNA-binding domain"/>
    <property type="match status" value="1"/>
</dbReference>
<evidence type="ECO:0000256" key="2">
    <source>
        <dbReference type="ARBA" id="ARBA00022884"/>
    </source>
</evidence>
<evidence type="ECO:0000256" key="3">
    <source>
        <dbReference type="ARBA" id="ARBA00023015"/>
    </source>
</evidence>
<feature type="compositionally biased region" description="Polar residues" evidence="7">
    <location>
        <begin position="408"/>
        <end position="420"/>
    </location>
</feature>
<dbReference type="InterPro" id="IPR045180">
    <property type="entry name" value="La_dom_prot"/>
</dbReference>
<dbReference type="Gene3D" id="1.10.10.10">
    <property type="entry name" value="Winged helix-like DNA-binding domain superfamily/Winged helix DNA-binding domain"/>
    <property type="match status" value="1"/>
</dbReference>
<evidence type="ECO:0000313" key="10">
    <source>
        <dbReference type="EMBL" id="KAB1207135.1"/>
    </source>
</evidence>
<evidence type="ECO:0000256" key="1">
    <source>
        <dbReference type="ARBA" id="ARBA00004123"/>
    </source>
</evidence>
<dbReference type="GO" id="GO:1990904">
    <property type="term" value="C:ribonucleoprotein complex"/>
    <property type="evidence" value="ECO:0007669"/>
    <property type="project" value="InterPro"/>
</dbReference>
<sequence>MAQAQPEEKIQGGSLEKNMKETNGVSFKFNAQAPEFVPRSHTQLPVSGYFYPCFNFLGGTGTGSDWLYVGDQETAYSISDPNVTSPDRFRTILTDDLKEKIIKQVEYQFSNVSLLANESLVKHITKDPEGYVPISVIASAKKIKSLVGSDHHPRLAQALLSSSKLVVSEDAKKVRRKDPFTEKDKEELQSRIVVVENLPDDHSHQNIEKIFGVVGRWSILLTLVAAMGSVKTIRICHPQEANSSRSKGDFLFFSNKLHALVEYETAEKAEKAVETLNDERNWRKGLRVRMLVRRSPKSVLKNRRSEFDGILEEEDAAHPESPKDYNTNSVFESNADENSVGASKKGWGRGRGKSRGRGHSHNGRGLPAASSPQLNSGIQGEPSAKQAYKGPRMPDGTRGFAVGRGRPLNSTTPPGVASSP</sequence>
<comment type="subcellular location">
    <subcellularLocation>
        <location evidence="1">Nucleus</location>
    </subcellularLocation>
</comment>
<dbReference type="GO" id="GO:0005634">
    <property type="term" value="C:nucleus"/>
    <property type="evidence" value="ECO:0007669"/>
    <property type="project" value="UniProtKB-SubCell"/>
</dbReference>
<dbReference type="PRINTS" id="PR00302">
    <property type="entry name" value="LUPUSLA"/>
</dbReference>
<evidence type="ECO:0000256" key="6">
    <source>
        <dbReference type="PROSITE-ProRule" id="PRU00332"/>
    </source>
</evidence>
<dbReference type="AlphaFoldDB" id="A0A6A1V371"/>
<dbReference type="InterPro" id="IPR036390">
    <property type="entry name" value="WH_DNA-bd_sf"/>
</dbReference>
<dbReference type="InterPro" id="IPR009818">
    <property type="entry name" value="PAM2_motif"/>
</dbReference>
<dbReference type="GO" id="GO:0003723">
    <property type="term" value="F:RNA binding"/>
    <property type="evidence" value="ECO:0007669"/>
    <property type="project" value="UniProtKB-UniRule"/>
</dbReference>
<feature type="domain" description="HTH La-type RNA-binding" evidence="9">
    <location>
        <begin position="91"/>
        <end position="184"/>
    </location>
</feature>
<evidence type="ECO:0000256" key="4">
    <source>
        <dbReference type="ARBA" id="ARBA00023163"/>
    </source>
</evidence>
<evidence type="ECO:0000313" key="11">
    <source>
        <dbReference type="Proteomes" id="UP000516437"/>
    </source>
</evidence>
<evidence type="ECO:0000259" key="9">
    <source>
        <dbReference type="PROSITE" id="PS50961"/>
    </source>
</evidence>
<keyword evidence="11" id="KW-1185">Reference proteome</keyword>
<keyword evidence="4" id="KW-0804">Transcription</keyword>
<dbReference type="Pfam" id="PF07145">
    <property type="entry name" value="PAM2"/>
    <property type="match status" value="1"/>
</dbReference>
<dbReference type="InterPro" id="IPR035979">
    <property type="entry name" value="RBD_domain_sf"/>
</dbReference>
<dbReference type="Gene3D" id="3.30.70.330">
    <property type="match status" value="1"/>
</dbReference>
<dbReference type="InterPro" id="IPR002344">
    <property type="entry name" value="Lupus_La"/>
</dbReference>
<dbReference type="PANTHER" id="PTHR22792">
    <property type="entry name" value="LUPUS LA PROTEIN-RELATED"/>
    <property type="match status" value="1"/>
</dbReference>
<keyword evidence="3" id="KW-0805">Transcription regulation</keyword>
<feature type="region of interest" description="Disordered" evidence="7">
    <location>
        <begin position="312"/>
        <end position="420"/>
    </location>
</feature>
<reference evidence="10 11" key="1">
    <citation type="journal article" date="2019" name="Plant Biotechnol. J.">
        <title>The red bayberry genome and genetic basis of sex determination.</title>
        <authorList>
            <person name="Jia H.M."/>
            <person name="Jia H.J."/>
            <person name="Cai Q.L."/>
            <person name="Wang Y."/>
            <person name="Zhao H.B."/>
            <person name="Yang W.F."/>
            <person name="Wang G.Y."/>
            <person name="Li Y.H."/>
            <person name="Zhan D.L."/>
            <person name="Shen Y.T."/>
            <person name="Niu Q.F."/>
            <person name="Chang L."/>
            <person name="Qiu J."/>
            <person name="Zhao L."/>
            <person name="Xie H.B."/>
            <person name="Fu W.Y."/>
            <person name="Jin J."/>
            <person name="Li X.W."/>
            <person name="Jiao Y."/>
            <person name="Zhou C.C."/>
            <person name="Tu T."/>
            <person name="Chai C.Y."/>
            <person name="Gao J.L."/>
            <person name="Fan L.J."/>
            <person name="van de Weg E."/>
            <person name="Wang J.Y."/>
            <person name="Gao Z.S."/>
        </authorList>
    </citation>
    <scope>NUCLEOTIDE SEQUENCE [LARGE SCALE GENOMIC DNA]</scope>
    <source>
        <tissue evidence="10">Leaves</tissue>
    </source>
</reference>
<evidence type="ECO:0000256" key="5">
    <source>
        <dbReference type="ARBA" id="ARBA00023242"/>
    </source>
</evidence>
<dbReference type="InterPro" id="IPR034878">
    <property type="entry name" value="La-rel_plant_RRM"/>
</dbReference>
<comment type="caution">
    <text evidence="10">The sequence shown here is derived from an EMBL/GenBank/DDBJ whole genome shotgun (WGS) entry which is preliminary data.</text>
</comment>
<dbReference type="SUPFAM" id="SSF54928">
    <property type="entry name" value="RNA-binding domain, RBD"/>
    <property type="match status" value="1"/>
</dbReference>
<dbReference type="PROSITE" id="PS50102">
    <property type="entry name" value="RRM"/>
    <property type="match status" value="1"/>
</dbReference>
<dbReference type="OrthoDB" id="435402at2759"/>
<dbReference type="EMBL" id="RXIC02000025">
    <property type="protein sequence ID" value="KAB1207135.1"/>
    <property type="molecule type" value="Genomic_DNA"/>
</dbReference>
<protein>
    <submittedName>
        <fullName evidence="10">La-related protein 6C</fullName>
    </submittedName>
</protein>
<evidence type="ECO:0000256" key="7">
    <source>
        <dbReference type="SAM" id="MobiDB-lite"/>
    </source>
</evidence>
<dbReference type="CDD" id="cd12288">
    <property type="entry name" value="RRM_La_like_plant"/>
    <property type="match status" value="1"/>
</dbReference>
<dbReference type="Proteomes" id="UP000516437">
    <property type="component" value="Chromosome 7"/>
</dbReference>
<dbReference type="PANTHER" id="PTHR22792:SF62">
    <property type="entry name" value="LA-RELATED PROTEIN 7"/>
    <property type="match status" value="1"/>
</dbReference>
<dbReference type="PROSITE" id="PS50961">
    <property type="entry name" value="HTH_LA"/>
    <property type="match status" value="1"/>
</dbReference>
<dbReference type="InterPro" id="IPR036388">
    <property type="entry name" value="WH-like_DNA-bd_sf"/>
</dbReference>
<dbReference type="InterPro" id="IPR006630">
    <property type="entry name" value="La_HTH"/>
</dbReference>
<feature type="compositionally biased region" description="Basic residues" evidence="7">
    <location>
        <begin position="346"/>
        <end position="362"/>
    </location>
</feature>
<evidence type="ECO:0000259" key="8">
    <source>
        <dbReference type="PROSITE" id="PS50102"/>
    </source>
</evidence>
<dbReference type="InterPro" id="IPR000504">
    <property type="entry name" value="RRM_dom"/>
</dbReference>
<dbReference type="GO" id="GO:0006396">
    <property type="term" value="P:RNA processing"/>
    <property type="evidence" value="ECO:0007669"/>
    <property type="project" value="InterPro"/>
</dbReference>
<name>A0A6A1V371_9ROSI</name>
<proteinExistence type="predicted"/>
<accession>A0A6A1V371</accession>
<dbReference type="InterPro" id="IPR012677">
    <property type="entry name" value="Nucleotide-bd_a/b_plait_sf"/>
</dbReference>
<dbReference type="Pfam" id="PF05383">
    <property type="entry name" value="La"/>
    <property type="match status" value="1"/>
</dbReference>